<dbReference type="Proteomes" id="UP000486351">
    <property type="component" value="Unassembled WGS sequence"/>
</dbReference>
<gene>
    <name evidence="2" type="ORF">PF001_g10599</name>
    <name evidence="1" type="ORF">PF004_g18346</name>
    <name evidence="3" type="ORF">PF008_g15960</name>
</gene>
<dbReference type="Proteomes" id="UP000476176">
    <property type="component" value="Unassembled WGS sequence"/>
</dbReference>
<dbReference type="EMBL" id="QXGE01000539">
    <property type="protein sequence ID" value="KAE9309611.1"/>
    <property type="molecule type" value="Genomic_DNA"/>
</dbReference>
<evidence type="ECO:0000313" key="4">
    <source>
        <dbReference type="Proteomes" id="UP000437068"/>
    </source>
</evidence>
<organism evidence="2 4">
    <name type="scientific">Phytophthora fragariae</name>
    <dbReference type="NCBI Taxonomy" id="53985"/>
    <lineage>
        <taxon>Eukaryota</taxon>
        <taxon>Sar</taxon>
        <taxon>Stramenopiles</taxon>
        <taxon>Oomycota</taxon>
        <taxon>Peronosporomycetes</taxon>
        <taxon>Peronosporales</taxon>
        <taxon>Peronosporaceae</taxon>
        <taxon>Phytophthora</taxon>
    </lineage>
</organism>
<sequence length="69" mass="7569">MPCPQLRPIVLESTEDEAAAMSMTELGVMGDSLDSAAGLSKYCFVDRTFFSGSPIKQNHGANEKRWTLM</sequence>
<protein>
    <submittedName>
        <fullName evidence="2">Uncharacterized protein</fullName>
    </submittedName>
</protein>
<comment type="caution">
    <text evidence="2">The sequence shown here is derived from an EMBL/GenBank/DDBJ whole genome shotgun (WGS) entry which is preliminary data.</text>
</comment>
<evidence type="ECO:0000313" key="3">
    <source>
        <dbReference type="EMBL" id="KAE9329370.1"/>
    </source>
</evidence>
<proteinExistence type="predicted"/>
<evidence type="ECO:0000313" key="5">
    <source>
        <dbReference type="Proteomes" id="UP000476176"/>
    </source>
</evidence>
<evidence type="ECO:0000313" key="6">
    <source>
        <dbReference type="Proteomes" id="UP000486351"/>
    </source>
</evidence>
<reference evidence="2 4" key="1">
    <citation type="submission" date="2018-08" db="EMBL/GenBank/DDBJ databases">
        <title>Genomic investigation of the strawberry pathogen Phytophthora fragariae indicates pathogenicity is determined by transcriptional variation in three key races.</title>
        <authorList>
            <person name="Adams T.M."/>
            <person name="Armitage A.D."/>
            <person name="Sobczyk M.K."/>
            <person name="Bates H.J."/>
            <person name="Dunwell J.M."/>
            <person name="Nellist C.F."/>
            <person name="Harrison R.J."/>
        </authorList>
    </citation>
    <scope>NUCLEOTIDE SEQUENCE [LARGE SCALE GENOMIC DNA]</scope>
    <source>
        <strain evidence="2 4">A4</strain>
        <strain evidence="1 5">BC-23</strain>
        <strain evidence="3 6">NOV-77</strain>
    </source>
</reference>
<evidence type="ECO:0000313" key="1">
    <source>
        <dbReference type="EMBL" id="KAE9202685.1"/>
    </source>
</evidence>
<dbReference type="EMBL" id="QXFY01001068">
    <property type="protein sequence ID" value="KAE9329370.1"/>
    <property type="molecule type" value="Genomic_DNA"/>
</dbReference>
<dbReference type="AlphaFoldDB" id="A0A6A4DQK1"/>
<name>A0A6A4DQK1_9STRA</name>
<evidence type="ECO:0000313" key="2">
    <source>
        <dbReference type="EMBL" id="KAE9309611.1"/>
    </source>
</evidence>
<accession>A0A6A4DQK1</accession>
<dbReference type="EMBL" id="QXGC01001451">
    <property type="protein sequence ID" value="KAE9202685.1"/>
    <property type="molecule type" value="Genomic_DNA"/>
</dbReference>
<dbReference type="Proteomes" id="UP000437068">
    <property type="component" value="Unassembled WGS sequence"/>
</dbReference>